<dbReference type="InterPro" id="IPR036509">
    <property type="entry name" value="Met_Sox_Rdtase_MsrA_sf"/>
</dbReference>
<comment type="catalytic activity">
    <reaction evidence="3 4">
        <text>[thioredoxin]-disulfide + L-methionine + H2O = L-methionine (S)-S-oxide + [thioredoxin]-dithiol</text>
        <dbReference type="Rhea" id="RHEA:19993"/>
        <dbReference type="Rhea" id="RHEA-COMP:10698"/>
        <dbReference type="Rhea" id="RHEA-COMP:10700"/>
        <dbReference type="ChEBI" id="CHEBI:15377"/>
        <dbReference type="ChEBI" id="CHEBI:29950"/>
        <dbReference type="ChEBI" id="CHEBI:50058"/>
        <dbReference type="ChEBI" id="CHEBI:57844"/>
        <dbReference type="ChEBI" id="CHEBI:58772"/>
        <dbReference type="EC" id="1.8.4.11"/>
    </reaction>
</comment>
<comment type="similarity">
    <text evidence="4">Belongs to the MsrA Met sulfoxide reductase family.</text>
</comment>
<reference evidence="6" key="2">
    <citation type="journal article" date="2022" name="Res Sq">
        <title>Evolution of multicellular longitudinally dividing oral cavity symbionts (Neisseriaceae).</title>
        <authorList>
            <person name="Nyongesa S."/>
            <person name="Weber P."/>
            <person name="Bernet E."/>
            <person name="Pullido F."/>
            <person name="Nieckarz M."/>
            <person name="Delaby M."/>
            <person name="Nieves C."/>
            <person name="Viehboeck T."/>
            <person name="Krause N."/>
            <person name="Rivera-Millot A."/>
            <person name="Nakamura A."/>
            <person name="Vischer N."/>
            <person name="VanNieuwenhze M."/>
            <person name="Brun Y."/>
            <person name="Cava F."/>
            <person name="Bulgheresi S."/>
            <person name="Veyrier F."/>
        </authorList>
    </citation>
    <scope>NUCLEOTIDE SEQUENCE</scope>
    <source>
        <strain evidence="6">SAG 1488-6</strain>
    </source>
</reference>
<dbReference type="Proteomes" id="UP000832034">
    <property type="component" value="Chromosome"/>
</dbReference>
<keyword evidence="7" id="KW-1185">Reference proteome</keyword>
<dbReference type="EMBL" id="CP091512">
    <property type="protein sequence ID" value="UOO91721.1"/>
    <property type="molecule type" value="Genomic_DNA"/>
</dbReference>
<dbReference type="RefSeq" id="WP_019958683.1">
    <property type="nucleotide sequence ID" value="NZ_CP091512.1"/>
</dbReference>
<dbReference type="HAMAP" id="MF_01401">
    <property type="entry name" value="MsrA"/>
    <property type="match status" value="1"/>
</dbReference>
<dbReference type="Gene3D" id="3.30.1060.10">
    <property type="entry name" value="Peptide methionine sulphoxide reductase MsrA"/>
    <property type="match status" value="1"/>
</dbReference>
<reference evidence="6" key="1">
    <citation type="submission" date="2021-12" db="EMBL/GenBank/DDBJ databases">
        <authorList>
            <person name="Veyrier F.J."/>
        </authorList>
    </citation>
    <scope>NUCLEOTIDE SEQUENCE</scope>
    <source>
        <strain evidence="6">SAG 1488-6</strain>
    </source>
</reference>
<evidence type="ECO:0000256" key="3">
    <source>
        <dbReference type="ARBA" id="ARBA00048782"/>
    </source>
</evidence>
<evidence type="ECO:0000313" key="6">
    <source>
        <dbReference type="EMBL" id="UOO91721.1"/>
    </source>
</evidence>
<protein>
    <recommendedName>
        <fullName evidence="4">Peptide methionine sulfoxide reductase MsrA</fullName>
        <shortName evidence="4">Protein-methionine-S-oxide reductase</shortName>
        <ecNumber evidence="4">1.8.4.11</ecNumber>
    </recommendedName>
    <alternativeName>
        <fullName evidence="4">Peptide-methionine (S)-S-oxide reductase</fullName>
        <shortName evidence="4">Peptide Met(O) reductase</shortName>
    </alternativeName>
</protein>
<evidence type="ECO:0000259" key="5">
    <source>
        <dbReference type="Pfam" id="PF01625"/>
    </source>
</evidence>
<dbReference type="SUPFAM" id="SSF55068">
    <property type="entry name" value="Peptide methionine sulfoxide reductase"/>
    <property type="match status" value="1"/>
</dbReference>
<comment type="catalytic activity">
    <reaction evidence="2 4">
        <text>L-methionyl-[protein] + [thioredoxin]-disulfide + H2O = L-methionyl-(S)-S-oxide-[protein] + [thioredoxin]-dithiol</text>
        <dbReference type="Rhea" id="RHEA:14217"/>
        <dbReference type="Rhea" id="RHEA-COMP:10698"/>
        <dbReference type="Rhea" id="RHEA-COMP:10700"/>
        <dbReference type="Rhea" id="RHEA-COMP:12313"/>
        <dbReference type="Rhea" id="RHEA-COMP:12315"/>
        <dbReference type="ChEBI" id="CHEBI:15377"/>
        <dbReference type="ChEBI" id="CHEBI:16044"/>
        <dbReference type="ChEBI" id="CHEBI:29950"/>
        <dbReference type="ChEBI" id="CHEBI:44120"/>
        <dbReference type="ChEBI" id="CHEBI:50058"/>
        <dbReference type="EC" id="1.8.4.11"/>
    </reaction>
</comment>
<keyword evidence="1 4" id="KW-0560">Oxidoreductase</keyword>
<dbReference type="PANTHER" id="PTHR43774">
    <property type="entry name" value="PEPTIDE METHIONINE SULFOXIDE REDUCTASE"/>
    <property type="match status" value="1"/>
</dbReference>
<accession>A0ABY4E7G7</accession>
<name>A0ABY4E7G7_VITST</name>
<dbReference type="InterPro" id="IPR002569">
    <property type="entry name" value="Met_Sox_Rdtase_MsrA_dom"/>
</dbReference>
<dbReference type="PANTHER" id="PTHR43774:SF1">
    <property type="entry name" value="PEPTIDE METHIONINE SULFOXIDE REDUCTASE MSRA 2"/>
    <property type="match status" value="1"/>
</dbReference>
<dbReference type="NCBIfam" id="TIGR00401">
    <property type="entry name" value="msrA"/>
    <property type="match status" value="1"/>
</dbReference>
<proteinExistence type="inferred from homology"/>
<feature type="domain" description="Peptide methionine sulphoxide reductase MsrA" evidence="5">
    <location>
        <begin position="3"/>
        <end position="154"/>
    </location>
</feature>
<evidence type="ECO:0000256" key="1">
    <source>
        <dbReference type="ARBA" id="ARBA00023002"/>
    </source>
</evidence>
<evidence type="ECO:0000256" key="4">
    <source>
        <dbReference type="HAMAP-Rule" id="MF_01401"/>
    </source>
</evidence>
<comment type="function">
    <text evidence="4">Has an important function as a repair enzyme for proteins that have been inactivated by oxidation. Catalyzes the reversible oxidation-reduction of methionine sulfoxide in proteins to methionine.</text>
</comment>
<organism evidence="6 7">
    <name type="scientific">Vitreoscilla stercoraria</name>
    <dbReference type="NCBI Taxonomy" id="61"/>
    <lineage>
        <taxon>Bacteria</taxon>
        <taxon>Pseudomonadati</taxon>
        <taxon>Pseudomonadota</taxon>
        <taxon>Betaproteobacteria</taxon>
        <taxon>Neisseriales</taxon>
        <taxon>Neisseriaceae</taxon>
        <taxon>Vitreoscilla</taxon>
    </lineage>
</organism>
<gene>
    <name evidence="4 6" type="primary">msrA</name>
    <name evidence="6" type="ORF">LVJ81_08735</name>
</gene>
<feature type="active site" evidence="4">
    <location>
        <position position="10"/>
    </location>
</feature>
<dbReference type="Pfam" id="PF01625">
    <property type="entry name" value="PMSR"/>
    <property type="match status" value="1"/>
</dbReference>
<evidence type="ECO:0000313" key="7">
    <source>
        <dbReference type="Proteomes" id="UP000832034"/>
    </source>
</evidence>
<dbReference type="EC" id="1.8.4.11" evidence="4"/>
<evidence type="ECO:0000256" key="2">
    <source>
        <dbReference type="ARBA" id="ARBA00047806"/>
    </source>
</evidence>
<sequence>MQTAILAGGCFWCLEAVFSQLQGVLNVKSGYINGHTRHPTYREVCTGNTGHAEAVKIDFDENIIRYDEVLDVFFTIHDPTTLNRQGHDAGTQYRSGIYYLNEEQKQQAQNNLEALQYDLPQTIVTEIAAAQTFYPAENEHDDYFFENPYQGYCQVVIAPKVQQAKQQFAHLWRTA</sequence>
<dbReference type="GO" id="GO:0008113">
    <property type="term" value="F:peptide-methionine (S)-S-oxide reductase activity"/>
    <property type="evidence" value="ECO:0007669"/>
    <property type="project" value="UniProtKB-EC"/>
</dbReference>